<evidence type="ECO:0000313" key="2">
    <source>
        <dbReference type="EMBL" id="OHT21530.1"/>
    </source>
</evidence>
<name>A0A1S1HLX7_9SPHN</name>
<sequence>MEAAIHVKPFGFDRVFRFPSAPEEAPPASVDEAIFQQRIASLEADIARLRAEHIEILARARSDAFAAGLAQARSERDAAVLAACDALHATLDDIDARIAQATEAVMKDAAKLAFTAAEVLAGHAVEQAPARAADEALGRVLEQVSRGTRIGIRVHPAIAEDMERLIAVRVSKERRKLSLTVIADEEMAESDALIFWEEGGLAVDAAHRRAAILAELGPLLGETKDN</sequence>
<dbReference type="EMBL" id="MIPT01000001">
    <property type="protein sequence ID" value="OHT21530.1"/>
    <property type="molecule type" value="Genomic_DNA"/>
</dbReference>
<keyword evidence="2" id="KW-0282">Flagellum</keyword>
<keyword evidence="3" id="KW-1185">Reference proteome</keyword>
<keyword evidence="1" id="KW-0175">Coiled coil</keyword>
<gene>
    <name evidence="2" type="ORF">BHE75_03539</name>
</gene>
<evidence type="ECO:0000313" key="3">
    <source>
        <dbReference type="Proteomes" id="UP000179467"/>
    </source>
</evidence>
<feature type="coiled-coil region" evidence="1">
    <location>
        <begin position="32"/>
        <end position="59"/>
    </location>
</feature>
<organism evidence="2 3">
    <name type="scientific">Edaphosphingomonas haloaromaticamans</name>
    <dbReference type="NCBI Taxonomy" id="653954"/>
    <lineage>
        <taxon>Bacteria</taxon>
        <taxon>Pseudomonadati</taxon>
        <taxon>Pseudomonadota</taxon>
        <taxon>Alphaproteobacteria</taxon>
        <taxon>Sphingomonadales</taxon>
        <taxon>Rhizorhabdaceae</taxon>
        <taxon>Edaphosphingomonas</taxon>
    </lineage>
</organism>
<keyword evidence="2" id="KW-0966">Cell projection</keyword>
<dbReference type="RefSeq" id="WP_015458114.1">
    <property type="nucleotide sequence ID" value="NZ_MIPT01000001.1"/>
</dbReference>
<dbReference type="OrthoDB" id="7304298at2"/>
<dbReference type="Proteomes" id="UP000179467">
    <property type="component" value="Unassembled WGS sequence"/>
</dbReference>
<protein>
    <submittedName>
        <fullName evidence="2">Flagellar assembly protein H</fullName>
    </submittedName>
</protein>
<dbReference type="AlphaFoldDB" id="A0A1S1HLX7"/>
<evidence type="ECO:0000256" key="1">
    <source>
        <dbReference type="SAM" id="Coils"/>
    </source>
</evidence>
<comment type="caution">
    <text evidence="2">The sequence shown here is derived from an EMBL/GenBank/DDBJ whole genome shotgun (WGS) entry which is preliminary data.</text>
</comment>
<reference evidence="2 3" key="1">
    <citation type="submission" date="2016-09" db="EMBL/GenBank/DDBJ databases">
        <title>Metabolic pathway, cell adaptation mechanisms and a novel monoxygenase revealed through proteogenomic-transcription analysis of a Sphingomonas haloaromaticamans strain degrading the fungicide ortho-phenylphenol.</title>
        <authorList>
            <person name="Perruchon C."/>
            <person name="Papadopoulou E.S."/>
            <person name="Rousidou C."/>
            <person name="Vasileiadis S."/>
            <person name="Tanou G."/>
            <person name="Amoutzias G."/>
            <person name="Molassiotis A."/>
            <person name="Karpouzas D.G."/>
        </authorList>
    </citation>
    <scope>NUCLEOTIDE SEQUENCE [LARGE SCALE GENOMIC DNA]</scope>
    <source>
        <strain evidence="2 3">P3</strain>
    </source>
</reference>
<accession>A0A1S1HLX7</accession>
<keyword evidence="2" id="KW-0969">Cilium</keyword>
<proteinExistence type="predicted"/>